<evidence type="ECO:0000256" key="6">
    <source>
        <dbReference type="ARBA" id="ARBA00022729"/>
    </source>
</evidence>
<evidence type="ECO:0000256" key="11">
    <source>
        <dbReference type="ARBA" id="ARBA00023237"/>
    </source>
</evidence>
<comment type="subunit">
    <text evidence="3">Monomer.</text>
</comment>
<proteinExistence type="inferred from homology"/>
<comment type="subcellular location">
    <subcellularLocation>
        <location evidence="1">Cell outer membrane</location>
        <topology evidence="1">Lipid-anchor</topology>
    </subcellularLocation>
</comment>
<comment type="similarity">
    <text evidence="2">Belongs to the LolB family.</text>
</comment>
<keyword evidence="9" id="KW-0564">Palmitate</keyword>
<evidence type="ECO:0000256" key="12">
    <source>
        <dbReference type="ARBA" id="ARBA00023288"/>
    </source>
</evidence>
<evidence type="ECO:0000256" key="9">
    <source>
        <dbReference type="ARBA" id="ARBA00023139"/>
    </source>
</evidence>
<gene>
    <name evidence="13" type="ORF">KAK11_19620</name>
</gene>
<evidence type="ECO:0000256" key="2">
    <source>
        <dbReference type="ARBA" id="ARBA00009696"/>
    </source>
</evidence>
<keyword evidence="6" id="KW-0732">Signal</keyword>
<keyword evidence="10" id="KW-0143">Chaperone</keyword>
<dbReference type="SUPFAM" id="SSF89392">
    <property type="entry name" value="Prokaryotic lipoproteins and lipoprotein localization factors"/>
    <property type="match status" value="1"/>
</dbReference>
<evidence type="ECO:0000256" key="8">
    <source>
        <dbReference type="ARBA" id="ARBA00023136"/>
    </source>
</evidence>
<dbReference type="Gene3D" id="2.50.20.10">
    <property type="entry name" value="Lipoprotein localisation LolA/LolB/LppX"/>
    <property type="match status" value="1"/>
</dbReference>
<evidence type="ECO:0000256" key="1">
    <source>
        <dbReference type="ARBA" id="ARBA00004459"/>
    </source>
</evidence>
<keyword evidence="12 13" id="KW-0449">Lipoprotein</keyword>
<dbReference type="InterPro" id="IPR004565">
    <property type="entry name" value="OM_lipoprot_LolB"/>
</dbReference>
<keyword evidence="5" id="KW-0813">Transport</keyword>
<evidence type="ECO:0000256" key="5">
    <source>
        <dbReference type="ARBA" id="ARBA00022448"/>
    </source>
</evidence>
<evidence type="ECO:0000313" key="14">
    <source>
        <dbReference type="Proteomes" id="UP000672097"/>
    </source>
</evidence>
<dbReference type="Proteomes" id="UP000672097">
    <property type="component" value="Unassembled WGS sequence"/>
</dbReference>
<sequence>MTAPPRAPDAAPALQGRMALRVAESPSAPAQSVSASFELSGHEQQGELRLFSPLGTVLALAQWSPQGVTLDSGQGPQAYANLDELSRSALGESVPLAALPSWLKGQPWPGVDVQWEVAAGASGGPRFWQADWRVDASRLESEGWVEARRELPPAVLLRIRLDR</sequence>
<name>A0ABS5E2K8_9BURK</name>
<dbReference type="InterPro" id="IPR029046">
    <property type="entry name" value="LolA/LolB/LppX"/>
</dbReference>
<keyword evidence="8" id="KW-0472">Membrane</keyword>
<keyword evidence="14" id="KW-1185">Reference proteome</keyword>
<evidence type="ECO:0000256" key="10">
    <source>
        <dbReference type="ARBA" id="ARBA00023186"/>
    </source>
</evidence>
<reference evidence="13 14" key="1">
    <citation type="submission" date="2021-04" db="EMBL/GenBank/DDBJ databases">
        <title>The genome sequence of type strain Ideonella paludis KCTC 32238.</title>
        <authorList>
            <person name="Liu Y."/>
        </authorList>
    </citation>
    <scope>NUCLEOTIDE SEQUENCE [LARGE SCALE GENOMIC DNA]</scope>
    <source>
        <strain evidence="13 14">KCTC 32238</strain>
    </source>
</reference>
<protein>
    <recommendedName>
        <fullName evidence="4">Outer-membrane lipoprotein LolB</fullName>
    </recommendedName>
</protein>
<keyword evidence="7" id="KW-0653">Protein transport</keyword>
<organism evidence="13 14">
    <name type="scientific">Ideonella paludis</name>
    <dbReference type="NCBI Taxonomy" id="1233411"/>
    <lineage>
        <taxon>Bacteria</taxon>
        <taxon>Pseudomonadati</taxon>
        <taxon>Pseudomonadota</taxon>
        <taxon>Betaproteobacteria</taxon>
        <taxon>Burkholderiales</taxon>
        <taxon>Sphaerotilaceae</taxon>
        <taxon>Ideonella</taxon>
    </lineage>
</organism>
<evidence type="ECO:0000313" key="13">
    <source>
        <dbReference type="EMBL" id="MBQ0937544.1"/>
    </source>
</evidence>
<comment type="caution">
    <text evidence="13">The sequence shown here is derived from an EMBL/GenBank/DDBJ whole genome shotgun (WGS) entry which is preliminary data.</text>
</comment>
<dbReference type="Pfam" id="PF03550">
    <property type="entry name" value="LolB"/>
    <property type="match status" value="1"/>
</dbReference>
<evidence type="ECO:0000256" key="3">
    <source>
        <dbReference type="ARBA" id="ARBA00011245"/>
    </source>
</evidence>
<keyword evidence="11" id="KW-0998">Cell outer membrane</keyword>
<dbReference type="RefSeq" id="WP_210811117.1">
    <property type="nucleotide sequence ID" value="NZ_JAGQDG010000008.1"/>
</dbReference>
<evidence type="ECO:0000256" key="4">
    <source>
        <dbReference type="ARBA" id="ARBA00016202"/>
    </source>
</evidence>
<dbReference type="EMBL" id="JAGQDG010000008">
    <property type="protein sequence ID" value="MBQ0937544.1"/>
    <property type="molecule type" value="Genomic_DNA"/>
</dbReference>
<evidence type="ECO:0000256" key="7">
    <source>
        <dbReference type="ARBA" id="ARBA00022927"/>
    </source>
</evidence>
<accession>A0ABS5E2K8</accession>